<evidence type="ECO:0000256" key="11">
    <source>
        <dbReference type="ARBA" id="ARBA00023136"/>
    </source>
</evidence>
<comment type="caution">
    <text evidence="20">The sequence shown here is derived from an EMBL/GenBank/DDBJ whole genome shotgun (WGS) entry which is preliminary data.</text>
</comment>
<dbReference type="PANTHER" id="PTHR33619">
    <property type="entry name" value="POLYSACCHARIDE EXPORT PROTEIN GFCE-RELATED"/>
    <property type="match status" value="1"/>
</dbReference>
<evidence type="ECO:0000259" key="18">
    <source>
        <dbReference type="Pfam" id="PF10531"/>
    </source>
</evidence>
<gene>
    <name evidence="20" type="ORF">ACFPFU_05370</name>
</gene>
<organism evidence="20 21">
    <name type="scientific">Negadavirga shengliensis</name>
    <dbReference type="NCBI Taxonomy" id="1389218"/>
    <lineage>
        <taxon>Bacteria</taxon>
        <taxon>Pseudomonadati</taxon>
        <taxon>Bacteroidota</taxon>
        <taxon>Cytophagia</taxon>
        <taxon>Cytophagales</taxon>
        <taxon>Cyclobacteriaceae</taxon>
        <taxon>Negadavirga</taxon>
    </lineage>
</organism>
<evidence type="ECO:0000256" key="6">
    <source>
        <dbReference type="ARBA" id="ARBA00022692"/>
    </source>
</evidence>
<evidence type="ECO:0000256" key="10">
    <source>
        <dbReference type="ARBA" id="ARBA00023114"/>
    </source>
</evidence>
<keyword evidence="4" id="KW-1134">Transmembrane beta strand</keyword>
<dbReference type="InterPro" id="IPR049712">
    <property type="entry name" value="Poly_export"/>
</dbReference>
<keyword evidence="12" id="KW-0564">Palmitate</keyword>
<dbReference type="PANTHER" id="PTHR33619:SF3">
    <property type="entry name" value="POLYSACCHARIDE EXPORT PROTEIN GFCE-RELATED"/>
    <property type="match status" value="1"/>
</dbReference>
<proteinExistence type="inferred from homology"/>
<dbReference type="EMBL" id="JBHSJJ010000003">
    <property type="protein sequence ID" value="MFC4871106.1"/>
    <property type="molecule type" value="Genomic_DNA"/>
</dbReference>
<keyword evidence="7" id="KW-0732">Signal</keyword>
<keyword evidence="14" id="KW-0449">Lipoprotein</keyword>
<keyword evidence="8" id="KW-0625">Polysaccharide transport</keyword>
<evidence type="ECO:0000256" key="1">
    <source>
        <dbReference type="ARBA" id="ARBA00004571"/>
    </source>
</evidence>
<comment type="subcellular location">
    <subcellularLocation>
        <location evidence="1">Cell outer membrane</location>
        <topology evidence="1">Multi-pass membrane protein</topology>
    </subcellularLocation>
</comment>
<evidence type="ECO:0000256" key="3">
    <source>
        <dbReference type="ARBA" id="ARBA00022448"/>
    </source>
</evidence>
<comment type="similarity">
    <text evidence="2">Belongs to the BexD/CtrA/VexA family.</text>
</comment>
<feature type="domain" description="Soluble ligand binding" evidence="18">
    <location>
        <begin position="250"/>
        <end position="294"/>
    </location>
</feature>
<evidence type="ECO:0000256" key="15">
    <source>
        <dbReference type="SAM" id="MobiDB-lite"/>
    </source>
</evidence>
<evidence type="ECO:0000256" key="14">
    <source>
        <dbReference type="ARBA" id="ARBA00023288"/>
    </source>
</evidence>
<keyword evidence="3" id="KW-0813">Transport</keyword>
<dbReference type="Gene3D" id="3.30.1950.10">
    <property type="entry name" value="wza like domain"/>
    <property type="match status" value="1"/>
</dbReference>
<evidence type="ECO:0000256" key="12">
    <source>
        <dbReference type="ARBA" id="ARBA00023139"/>
    </source>
</evidence>
<dbReference type="Pfam" id="PF22461">
    <property type="entry name" value="SLBB_2"/>
    <property type="match status" value="1"/>
</dbReference>
<feature type="compositionally biased region" description="Low complexity" evidence="15">
    <location>
        <begin position="97"/>
        <end position="107"/>
    </location>
</feature>
<keyword evidence="13" id="KW-0998">Cell outer membrane</keyword>
<dbReference type="InterPro" id="IPR003715">
    <property type="entry name" value="Poly_export_N"/>
</dbReference>
<dbReference type="Gene3D" id="3.10.560.10">
    <property type="entry name" value="Outer membrane lipoprotein wza domain like"/>
    <property type="match status" value="6"/>
</dbReference>
<feature type="region of interest" description="Disordered" evidence="15">
    <location>
        <begin position="96"/>
        <end position="118"/>
    </location>
</feature>
<evidence type="ECO:0000259" key="17">
    <source>
        <dbReference type="Pfam" id="PF02563"/>
    </source>
</evidence>
<evidence type="ECO:0000256" key="7">
    <source>
        <dbReference type="ARBA" id="ARBA00022729"/>
    </source>
</evidence>
<dbReference type="SUPFAM" id="SSF142984">
    <property type="entry name" value="Nqo1 middle domain-like"/>
    <property type="match status" value="1"/>
</dbReference>
<evidence type="ECO:0000256" key="16">
    <source>
        <dbReference type="SAM" id="Phobius"/>
    </source>
</evidence>
<evidence type="ECO:0000313" key="20">
    <source>
        <dbReference type="EMBL" id="MFC4871106.1"/>
    </source>
</evidence>
<dbReference type="Proteomes" id="UP001595818">
    <property type="component" value="Unassembled WGS sequence"/>
</dbReference>
<keyword evidence="9" id="KW-0406">Ion transport</keyword>
<dbReference type="Pfam" id="PF02563">
    <property type="entry name" value="Poly_export"/>
    <property type="match status" value="1"/>
</dbReference>
<evidence type="ECO:0000256" key="4">
    <source>
        <dbReference type="ARBA" id="ARBA00022452"/>
    </source>
</evidence>
<keyword evidence="5" id="KW-0762">Sugar transport</keyword>
<keyword evidence="6 16" id="KW-0812">Transmembrane</keyword>
<evidence type="ECO:0000313" key="21">
    <source>
        <dbReference type="Proteomes" id="UP001595818"/>
    </source>
</evidence>
<accession>A0ABV9SXN7</accession>
<feature type="domain" description="Soluble ligand binding" evidence="18">
    <location>
        <begin position="505"/>
        <end position="555"/>
    </location>
</feature>
<dbReference type="Pfam" id="PF10531">
    <property type="entry name" value="SLBB"/>
    <property type="match status" value="4"/>
</dbReference>
<evidence type="ECO:0000256" key="9">
    <source>
        <dbReference type="ARBA" id="ARBA00023065"/>
    </source>
</evidence>
<reference evidence="21" key="1">
    <citation type="journal article" date="2019" name="Int. J. Syst. Evol. Microbiol.">
        <title>The Global Catalogue of Microorganisms (GCM) 10K type strain sequencing project: providing services to taxonomists for standard genome sequencing and annotation.</title>
        <authorList>
            <consortium name="The Broad Institute Genomics Platform"/>
            <consortium name="The Broad Institute Genome Sequencing Center for Infectious Disease"/>
            <person name="Wu L."/>
            <person name="Ma J."/>
        </authorList>
    </citation>
    <scope>NUCLEOTIDE SEQUENCE [LARGE SCALE GENOMIC DNA]</scope>
    <source>
        <strain evidence="21">CGMCC 4.7466</strain>
    </source>
</reference>
<name>A0ABV9SXN7_9BACT</name>
<keyword evidence="11 16" id="KW-0472">Membrane</keyword>
<protein>
    <submittedName>
        <fullName evidence="20">SLBB domain-containing protein</fullName>
    </submittedName>
</protein>
<dbReference type="InterPro" id="IPR019554">
    <property type="entry name" value="Soluble_ligand-bd"/>
</dbReference>
<feature type="domain" description="Polysaccharide export protein N-terminal" evidence="17">
    <location>
        <begin position="161"/>
        <end position="226"/>
    </location>
</feature>
<evidence type="ECO:0000259" key="19">
    <source>
        <dbReference type="Pfam" id="PF22461"/>
    </source>
</evidence>
<feature type="domain" description="Soluble ligand binding" evidence="18">
    <location>
        <begin position="599"/>
        <end position="645"/>
    </location>
</feature>
<evidence type="ECO:0000256" key="2">
    <source>
        <dbReference type="ARBA" id="ARBA00009450"/>
    </source>
</evidence>
<sequence length="873" mass="98346">MKVNLGIVGLYVGPKFFMLVFVLVICFLNVNGQSLQDISSIKVDDLSDEQIQLLVERAKEAGLSENELIQMAQIRGVPQEEIEKLRERLESMDLKISSSRTATSASTRKPRKQSNLNEITQGILVPRSEVGDRTEAVDYFGMDLFYSKDRRLTFEPNLNMPTPQNYIIGPGDMIYVDVYGQSENYYEATVTPEGNLILENIGPINISGLSIEEATQVIKNRLSRYYTGMTGASPNTFMQVSLGNVRTIQVNLVGELRLPGTFTLSAFSTVFNALYAAGGPNANGTMRNIQLIRQNKVIAEIDVYDFLTKGNTGINLHLQDQDIIMVPPFEGRVEVRGEVKRPRIFEVKEGETFRDILGFAGGFTDEAFRERVNVTRITSKERSVSDIFQNQFSMFLVKGGDKYEIGKVLDRYTNRVQIKGAVFREGNYAYHEGLTLSQLIKNAEGVRGEAYLNRVTVLRTNEDLTTRLIQVNYQEIRSGKKDDLPLKPEDVVRVPSIYELSEEFYVRISGEVLHPGVYPYSEGMSAEDLILLAGGLREAASLADIEIARRATDPEGRDFSQILPVNVQLDLGKSMHPTVLKPFDNLVVRRKTNFVLEKMVQVEGQVKAPGEFAVRHAEERISDIIERAGGLTRFAYTKGATLIRRTEFYQTESEKIRRERNLQDLLERLNLDFLEPTESQSRLIERLSRYLISEEEDVRGTTEEKIIDARTGVLSEIAEARVGIGPIKIKETEAIAIDLDAILKNPGSRFDLILEEGDIISIPRQLQTVRLRGDVIYPTTVRYENFRGIHYYINRAGGFDNRAKRKRTYVVYANGEVSRTKNFVVFNIYPKIEPGSEIIVPTKGPKVPIRPGDLVGITTGVATIALLITQIFN</sequence>
<evidence type="ECO:0000256" key="13">
    <source>
        <dbReference type="ARBA" id="ARBA00023237"/>
    </source>
</evidence>
<feature type="transmembrane region" description="Helical" evidence="16">
    <location>
        <begin position="7"/>
        <end position="30"/>
    </location>
</feature>
<evidence type="ECO:0000256" key="8">
    <source>
        <dbReference type="ARBA" id="ARBA00023047"/>
    </source>
</evidence>
<feature type="domain" description="Soluble ligand binding" evidence="18">
    <location>
        <begin position="333"/>
        <end position="379"/>
    </location>
</feature>
<keyword evidence="16" id="KW-1133">Transmembrane helix</keyword>
<keyword evidence="10" id="KW-0626">Porin</keyword>
<keyword evidence="21" id="KW-1185">Reference proteome</keyword>
<dbReference type="InterPro" id="IPR054765">
    <property type="entry name" value="SLBB_dom"/>
</dbReference>
<feature type="domain" description="SLBB" evidence="19">
    <location>
        <begin position="415"/>
        <end position="494"/>
    </location>
</feature>
<evidence type="ECO:0000256" key="5">
    <source>
        <dbReference type="ARBA" id="ARBA00022597"/>
    </source>
</evidence>